<comment type="similarity">
    <text evidence="1">Belongs to the RecJ family.</text>
</comment>
<dbReference type="Pfam" id="PF17768">
    <property type="entry name" value="RecJ_OB"/>
    <property type="match status" value="1"/>
</dbReference>
<dbReference type="Gene3D" id="3.90.1640.30">
    <property type="match status" value="1"/>
</dbReference>
<gene>
    <name evidence="9" type="ORF">H206_01013</name>
</gene>
<feature type="domain" description="DHHA1" evidence="7">
    <location>
        <begin position="415"/>
        <end position="516"/>
    </location>
</feature>
<evidence type="ECO:0000259" key="8">
    <source>
        <dbReference type="Pfam" id="PF17768"/>
    </source>
</evidence>
<evidence type="ECO:0000256" key="5">
    <source>
        <dbReference type="ARBA" id="ARBA00022839"/>
    </source>
</evidence>
<dbReference type="GO" id="GO:0008409">
    <property type="term" value="F:5'-3' exonuclease activity"/>
    <property type="evidence" value="ECO:0007669"/>
    <property type="project" value="InterPro"/>
</dbReference>
<accession>A0A3S3QH56</accession>
<evidence type="ECO:0000259" key="6">
    <source>
        <dbReference type="Pfam" id="PF01368"/>
    </source>
</evidence>
<dbReference type="AlphaFoldDB" id="A0A3S3QH56"/>
<feature type="domain" description="RecJ OB" evidence="8">
    <location>
        <begin position="529"/>
        <end position="627"/>
    </location>
</feature>
<organism evidence="9 10">
    <name type="scientific">Candidatus Electrothrix aarhusensis</name>
    <dbReference type="NCBI Taxonomy" id="1859131"/>
    <lineage>
        <taxon>Bacteria</taxon>
        <taxon>Pseudomonadati</taxon>
        <taxon>Thermodesulfobacteriota</taxon>
        <taxon>Desulfobulbia</taxon>
        <taxon>Desulfobulbales</taxon>
        <taxon>Desulfobulbaceae</taxon>
        <taxon>Candidatus Electrothrix</taxon>
    </lineage>
</organism>
<dbReference type="NCBIfam" id="TIGR00644">
    <property type="entry name" value="recJ"/>
    <property type="match status" value="1"/>
</dbReference>
<dbReference type="SUPFAM" id="SSF64182">
    <property type="entry name" value="DHH phosphoesterases"/>
    <property type="match status" value="1"/>
</dbReference>
<dbReference type="GO" id="GO:0003676">
    <property type="term" value="F:nucleic acid binding"/>
    <property type="evidence" value="ECO:0007669"/>
    <property type="project" value="InterPro"/>
</dbReference>
<evidence type="ECO:0000256" key="2">
    <source>
        <dbReference type="ARBA" id="ARBA00019841"/>
    </source>
</evidence>
<dbReference type="InterPro" id="IPR003156">
    <property type="entry name" value="DHHA1_dom"/>
</dbReference>
<dbReference type="PANTHER" id="PTHR30255">
    <property type="entry name" value="SINGLE-STRANDED-DNA-SPECIFIC EXONUCLEASE RECJ"/>
    <property type="match status" value="1"/>
</dbReference>
<evidence type="ECO:0000313" key="10">
    <source>
        <dbReference type="Proteomes" id="UP000287853"/>
    </source>
</evidence>
<proteinExistence type="inferred from homology"/>
<evidence type="ECO:0000259" key="7">
    <source>
        <dbReference type="Pfam" id="PF02272"/>
    </source>
</evidence>
<dbReference type="InterPro" id="IPR041122">
    <property type="entry name" value="RecJ_OB"/>
</dbReference>
<dbReference type="EMBL" id="MTKO01000034">
    <property type="protein sequence ID" value="RWX47394.1"/>
    <property type="molecule type" value="Genomic_DNA"/>
</dbReference>
<keyword evidence="3" id="KW-0540">Nuclease</keyword>
<dbReference type="GO" id="GO:0006281">
    <property type="term" value="P:DNA repair"/>
    <property type="evidence" value="ECO:0007669"/>
    <property type="project" value="InterPro"/>
</dbReference>
<dbReference type="InterPro" id="IPR051673">
    <property type="entry name" value="SSDNA_exonuclease_RecJ"/>
</dbReference>
<dbReference type="Gene3D" id="3.10.310.30">
    <property type="match status" value="1"/>
</dbReference>
<dbReference type="PANTHER" id="PTHR30255:SF2">
    <property type="entry name" value="SINGLE-STRANDED-DNA-SPECIFIC EXONUCLEASE RECJ"/>
    <property type="match status" value="1"/>
</dbReference>
<keyword evidence="4" id="KW-0378">Hydrolase</keyword>
<dbReference type="InterPro" id="IPR038763">
    <property type="entry name" value="DHH_sf"/>
</dbReference>
<dbReference type="InterPro" id="IPR001667">
    <property type="entry name" value="DDH_dom"/>
</dbReference>
<feature type="domain" description="DDH" evidence="6">
    <location>
        <begin position="133"/>
        <end position="295"/>
    </location>
</feature>
<keyword evidence="10" id="KW-1185">Reference proteome</keyword>
<comment type="caution">
    <text evidence="9">The sequence shown here is derived from an EMBL/GenBank/DDBJ whole genome shotgun (WGS) entry which is preliminary data.</text>
</comment>
<evidence type="ECO:0000256" key="3">
    <source>
        <dbReference type="ARBA" id="ARBA00022722"/>
    </source>
</evidence>
<evidence type="ECO:0000313" key="9">
    <source>
        <dbReference type="EMBL" id="RWX47394.1"/>
    </source>
</evidence>
<evidence type="ECO:0000256" key="1">
    <source>
        <dbReference type="ARBA" id="ARBA00005915"/>
    </source>
</evidence>
<dbReference type="InterPro" id="IPR004610">
    <property type="entry name" value="RecJ"/>
</dbReference>
<dbReference type="Pfam" id="PF01368">
    <property type="entry name" value="DHH"/>
    <property type="match status" value="1"/>
</dbReference>
<name>A0A3S3QH56_9BACT</name>
<protein>
    <recommendedName>
        <fullName evidence="2">Single-stranded-DNA-specific exonuclease RecJ</fullName>
    </recommendedName>
</protein>
<dbReference type="GO" id="GO:0006310">
    <property type="term" value="P:DNA recombination"/>
    <property type="evidence" value="ECO:0007669"/>
    <property type="project" value="InterPro"/>
</dbReference>
<evidence type="ECO:0000256" key="4">
    <source>
        <dbReference type="ARBA" id="ARBA00022801"/>
    </source>
</evidence>
<dbReference type="Proteomes" id="UP000287853">
    <property type="component" value="Unassembled WGS sequence"/>
</dbReference>
<sequence>MIYRWGEKGFSGCYPELVKYNPFGVLVSCDKYNKIHHPQPKQFNTLTTIKEQPPYILPPPLTAAEATTSQKLAKDLRLPKIVAELLYRRGLTSPEAAAPFLEPQLAELPSPAALKGLDAAVDILAETIQAGQQVVIHGDYDVDGITATVLLTDFLAKLDIKAIWHLPNRLTDDYGLTMKSVAALAEKVRMPALLITVDCGITSAEEVAYAQELGFRVIITDHHQPPSDQARMPQADAIINPRQQDCAFAYKGLSGVGVAFFLIMALRRRLVELGIWTKDTMPNLRDFLDLVALGTVADVMQLTGVNRILVRAGLEVIGEHGRPGLQALCKVAKTGQGIITAENIAFQLAPRINAAGRLGNPQLAANLLLSKGDSAADLAQELEQANLLRRELEAAVLDEAVRQAEEQVKEGMESLVLYGRNWHLGVIGIIASRMVDRFHLPSLVFTGDTPPYSSEEGEVAVVKGSGRSVPGLNLHRALELCQEQILRFGGHAMAAGLTVRQDAFAAFRALFDNQIQQMERDEQQQGVMVDALLDNNQNCQELLRGLQLMEPFGEGNPEPVFLAQNVQLEDVHCLREHLKFSLSLNGTRLSGIGFFMAEQHALAVAGKVDLGFRLKESCFRGKKRLDVHAVTVRPAD</sequence>
<reference evidence="9 10" key="1">
    <citation type="submission" date="2017-01" db="EMBL/GenBank/DDBJ databases">
        <title>The cable genome- insights into the physiology and evolution of filamentous bacteria capable of sulfide oxidation via long distance electron transfer.</title>
        <authorList>
            <person name="Schreiber L."/>
            <person name="Bjerg J.T."/>
            <person name="Boggild A."/>
            <person name="Van De Vossenberg J."/>
            <person name="Meysman F."/>
            <person name="Nielsen L.P."/>
            <person name="Schramm A."/>
            <person name="Kjeldsen K.U."/>
        </authorList>
    </citation>
    <scope>NUCLEOTIDE SEQUENCE [LARGE SCALE GENOMIC DNA]</scope>
    <source>
        <strain evidence="9">MCF</strain>
    </source>
</reference>
<dbReference type="Pfam" id="PF02272">
    <property type="entry name" value="DHHA1"/>
    <property type="match status" value="1"/>
</dbReference>
<keyword evidence="5 9" id="KW-0269">Exonuclease</keyword>